<dbReference type="Gene3D" id="3.30.43.10">
    <property type="entry name" value="Uridine Diphospho-n-acetylenolpyruvylglucosamine Reductase, domain 2"/>
    <property type="match status" value="1"/>
</dbReference>
<dbReference type="InterPro" id="IPR036318">
    <property type="entry name" value="FAD-bd_PCMH-like_sf"/>
</dbReference>
<feature type="domain" description="FAD-binding PCMH-type" evidence="2">
    <location>
        <begin position="179"/>
        <end position="391"/>
    </location>
</feature>
<comment type="caution">
    <text evidence="3">The sequence shown here is derived from an EMBL/GenBank/DDBJ whole genome shotgun (WGS) entry which is preliminary data.</text>
</comment>
<dbReference type="InterPro" id="IPR010031">
    <property type="entry name" value="FAD_lactone_oxidase-like"/>
</dbReference>
<gene>
    <name evidence="3" type="ORF">TWF970_009687</name>
</gene>
<evidence type="ECO:0000313" key="4">
    <source>
        <dbReference type="Proteomes" id="UP000474640"/>
    </source>
</evidence>
<organism evidence="3 4">
    <name type="scientific">Orbilia oligospora</name>
    <name type="common">Nematode-trapping fungus</name>
    <name type="synonym">Arthrobotrys oligospora</name>
    <dbReference type="NCBI Taxonomy" id="2813651"/>
    <lineage>
        <taxon>Eukaryota</taxon>
        <taxon>Fungi</taxon>
        <taxon>Dikarya</taxon>
        <taxon>Ascomycota</taxon>
        <taxon>Pezizomycotina</taxon>
        <taxon>Orbiliomycetes</taxon>
        <taxon>Orbiliales</taxon>
        <taxon>Orbiliaceae</taxon>
        <taxon>Orbilia</taxon>
    </lineage>
</organism>
<dbReference type="InterPro" id="IPR016167">
    <property type="entry name" value="FAD-bd_PCMH_sub1"/>
</dbReference>
<feature type="compositionally biased region" description="Basic and acidic residues" evidence="1">
    <location>
        <begin position="427"/>
        <end position="437"/>
    </location>
</feature>
<dbReference type="SUPFAM" id="SSF56176">
    <property type="entry name" value="FAD-binding/transporter-associated domain-like"/>
    <property type="match status" value="2"/>
</dbReference>
<name>A0A7C8RJP8_ORBOL</name>
<reference evidence="3 4" key="1">
    <citation type="submission" date="2020-01" db="EMBL/GenBank/DDBJ databases">
        <authorList>
            <person name="Palmer J.M."/>
        </authorList>
    </citation>
    <scope>NUCLEOTIDE SEQUENCE [LARGE SCALE GENOMIC DNA]</scope>
    <source>
        <strain evidence="3 4">TWF970</strain>
    </source>
</reference>
<dbReference type="PANTHER" id="PTHR43762:SF1">
    <property type="entry name" value="D-ARABINONO-1,4-LACTONE OXIDASE"/>
    <property type="match status" value="1"/>
</dbReference>
<protein>
    <recommendedName>
        <fullName evidence="2">FAD-binding PCMH-type domain-containing protein</fullName>
    </recommendedName>
</protein>
<dbReference type="GO" id="GO:0003885">
    <property type="term" value="F:D-arabinono-1,4-lactone oxidase activity"/>
    <property type="evidence" value="ECO:0007669"/>
    <property type="project" value="TreeGrafter"/>
</dbReference>
<dbReference type="GO" id="GO:0005739">
    <property type="term" value="C:mitochondrion"/>
    <property type="evidence" value="ECO:0007669"/>
    <property type="project" value="TreeGrafter"/>
</dbReference>
<dbReference type="OrthoDB" id="610608at2759"/>
<dbReference type="PROSITE" id="PS51387">
    <property type="entry name" value="FAD_PCMH"/>
    <property type="match status" value="1"/>
</dbReference>
<evidence type="ECO:0000256" key="1">
    <source>
        <dbReference type="SAM" id="MobiDB-lite"/>
    </source>
</evidence>
<dbReference type="Proteomes" id="UP000474640">
    <property type="component" value="Unassembled WGS sequence"/>
</dbReference>
<dbReference type="PANTHER" id="PTHR43762">
    <property type="entry name" value="L-GULONOLACTONE OXIDASE"/>
    <property type="match status" value="1"/>
</dbReference>
<proteinExistence type="predicted"/>
<sequence length="736" mass="84320">MEPQPIREAILEISQTIKQNEELDKKHFPGMSDLMQDYYDGKVDNEETLRRLMKVYKDSEDDDYSQVLDKYDADEKDALNAYLDGTKSSDDAAKEFLSRPPLVTRELFQKLEEAKKVQENVPAPKLGLPNEDPGLSGDNREFLPEPGKKFGKYQAVFIEGEKEPIPGLRNLKFENWGRTIQNTPQWTFLPDKPDDVRMVVKHAQQNKKGVRVSGFRHSWSPIFGRGNDQGQGKNQNTLISTLDLSTASILPNFTAEPWRELPEPIQLNSITERNAQFVNGPDLGNGKKYVRIGTSVTHEQLRRWCILNDVTLPMSIIMVEITAGGSNAPICHGGGIRHKTMSDIVRKIEYVDANANCQEVDMSTPDLLKAVAGCFGLVGVVTHITLELDGMTAAVLRPKLVDVIDAVPPPPEMKHEDIPKAIRPKRPRTDEEKRKAQEEFERKANSDYYSEWFWFPYSGKVWVNCWSNDTDLRNLEDFPGKWAAAQQIWGTIAVALTQKAKKAWSWFISEYHQTIMLTWLAEQNLLQIGDKEKPIRTALPNALHFQRGIQNIQVRDLEIELPLHAKKDNPNARDYTNVQRAWWKAIIEAYNNTEQSPMRMPLEMRMVGDSDIIMAPQRGNKLGTCAIEILTLKSAGEDGTWQPFAQKVLDIWMRDCSRDNDGNKLNVRPHWAKEWDNFKVDGKPWREVLKNESYKDQIVEFKSALTKLGEIQGWTLSDIKERFSNELFDYLFFDDV</sequence>
<evidence type="ECO:0000259" key="2">
    <source>
        <dbReference type="PROSITE" id="PS51387"/>
    </source>
</evidence>
<dbReference type="Gene3D" id="3.30.70.2520">
    <property type="match status" value="1"/>
</dbReference>
<dbReference type="GO" id="GO:0071949">
    <property type="term" value="F:FAD binding"/>
    <property type="evidence" value="ECO:0007669"/>
    <property type="project" value="InterPro"/>
</dbReference>
<accession>A0A7C8RJP8</accession>
<dbReference type="Gene3D" id="3.30.465.10">
    <property type="match status" value="1"/>
</dbReference>
<dbReference type="EMBL" id="JAABOJ010000006">
    <property type="protein sequence ID" value="KAF3286137.1"/>
    <property type="molecule type" value="Genomic_DNA"/>
</dbReference>
<feature type="region of interest" description="Disordered" evidence="1">
    <location>
        <begin position="413"/>
        <end position="437"/>
    </location>
</feature>
<dbReference type="InterPro" id="IPR016169">
    <property type="entry name" value="FAD-bd_PCMH_sub2"/>
</dbReference>
<dbReference type="AlphaFoldDB" id="A0A7C8RJP8"/>
<evidence type="ECO:0000313" key="3">
    <source>
        <dbReference type="EMBL" id="KAF3286137.1"/>
    </source>
</evidence>
<dbReference type="InterPro" id="IPR016166">
    <property type="entry name" value="FAD-bd_PCMH"/>
</dbReference>